<feature type="transmembrane region" description="Helical" evidence="1">
    <location>
        <begin position="51"/>
        <end position="68"/>
    </location>
</feature>
<feature type="transmembrane region" description="Helical" evidence="1">
    <location>
        <begin position="21"/>
        <end position="45"/>
    </location>
</feature>
<evidence type="ECO:0000313" key="3">
    <source>
        <dbReference type="Proteomes" id="UP000177697"/>
    </source>
</evidence>
<dbReference type="AlphaFoldDB" id="A0A1G2UZG7"/>
<reference evidence="2 3" key="1">
    <citation type="journal article" date="2016" name="Nat. Commun.">
        <title>Thousands of microbial genomes shed light on interconnected biogeochemical processes in an aquifer system.</title>
        <authorList>
            <person name="Anantharaman K."/>
            <person name="Brown C.T."/>
            <person name="Hug L.A."/>
            <person name="Sharon I."/>
            <person name="Castelle C.J."/>
            <person name="Probst A.J."/>
            <person name="Thomas B.C."/>
            <person name="Singh A."/>
            <person name="Wilkins M.J."/>
            <person name="Karaoz U."/>
            <person name="Brodie E.L."/>
            <person name="Williams K.H."/>
            <person name="Hubbard S.S."/>
            <person name="Banfield J.F."/>
        </authorList>
    </citation>
    <scope>NUCLEOTIDE SEQUENCE [LARGE SCALE GENOMIC DNA]</scope>
</reference>
<keyword evidence="1" id="KW-0812">Transmembrane</keyword>
<sequence>MRRWKNRNYISKNGLDPDTNRFIGSLTYFIFHSIIFLVSYKIWGIDMFEEVFFYLMHLATFFLVGFTLRKLKIWVY</sequence>
<organism evidence="2 3">
    <name type="scientific">Candidatus Zambryskibacteria bacterium RIFOXYC1_FULL_39_10</name>
    <dbReference type="NCBI Taxonomy" id="1802779"/>
    <lineage>
        <taxon>Bacteria</taxon>
        <taxon>Candidatus Zambryskiibacteriota</taxon>
    </lineage>
</organism>
<evidence type="ECO:0000313" key="2">
    <source>
        <dbReference type="EMBL" id="OHB14778.1"/>
    </source>
</evidence>
<evidence type="ECO:0000256" key="1">
    <source>
        <dbReference type="SAM" id="Phobius"/>
    </source>
</evidence>
<keyword evidence="1" id="KW-1133">Transmembrane helix</keyword>
<dbReference type="EMBL" id="MHWW01000013">
    <property type="protein sequence ID" value="OHB14778.1"/>
    <property type="molecule type" value="Genomic_DNA"/>
</dbReference>
<protein>
    <submittedName>
        <fullName evidence="2">Uncharacterized protein</fullName>
    </submittedName>
</protein>
<name>A0A1G2UZG7_9BACT</name>
<dbReference type="Proteomes" id="UP000177697">
    <property type="component" value="Unassembled WGS sequence"/>
</dbReference>
<keyword evidence="1" id="KW-0472">Membrane</keyword>
<gene>
    <name evidence="2" type="ORF">A2431_00380</name>
</gene>
<accession>A0A1G2UZG7</accession>
<proteinExistence type="predicted"/>
<comment type="caution">
    <text evidence="2">The sequence shown here is derived from an EMBL/GenBank/DDBJ whole genome shotgun (WGS) entry which is preliminary data.</text>
</comment>